<protein>
    <submittedName>
        <fullName evidence="2">Uncharacterized protein</fullName>
    </submittedName>
</protein>
<feature type="region of interest" description="Disordered" evidence="1">
    <location>
        <begin position="223"/>
        <end position="254"/>
    </location>
</feature>
<dbReference type="RefSeq" id="XP_060286246.1">
    <property type="nucleotide sequence ID" value="XM_060423472.1"/>
</dbReference>
<dbReference type="EMBL" id="MU839001">
    <property type="protein sequence ID" value="KAK1770033.1"/>
    <property type="molecule type" value="Genomic_DNA"/>
</dbReference>
<name>A0AAJ0C4K3_9PEZI</name>
<evidence type="ECO:0000256" key="1">
    <source>
        <dbReference type="SAM" id="MobiDB-lite"/>
    </source>
</evidence>
<gene>
    <name evidence="2" type="ORF">QBC33DRAFT_310279</name>
</gene>
<accession>A0AAJ0C4K3</accession>
<organism evidence="2 3">
    <name type="scientific">Phialemonium atrogriseum</name>
    <dbReference type="NCBI Taxonomy" id="1093897"/>
    <lineage>
        <taxon>Eukaryota</taxon>
        <taxon>Fungi</taxon>
        <taxon>Dikarya</taxon>
        <taxon>Ascomycota</taxon>
        <taxon>Pezizomycotina</taxon>
        <taxon>Sordariomycetes</taxon>
        <taxon>Sordariomycetidae</taxon>
        <taxon>Cephalothecales</taxon>
        <taxon>Cephalothecaceae</taxon>
        <taxon>Phialemonium</taxon>
    </lineage>
</organism>
<comment type="caution">
    <text evidence="2">The sequence shown here is derived from an EMBL/GenBank/DDBJ whole genome shotgun (WGS) entry which is preliminary data.</text>
</comment>
<feature type="compositionally biased region" description="Polar residues" evidence="1">
    <location>
        <begin position="1"/>
        <end position="14"/>
    </location>
</feature>
<sequence>MRPTHSSGHNSKLTRSCRRRSSRSCASGEHRTAGRRRGRFGDSLRTMPVLAMGDALAGWGCRASLDTSARRGCRFGDSSGDSFGDSFGAVLVITMRNALPGRRCLSRRGASAGRVCRPRDAFRVVPVVAVGNTLAWSLQGASCAVVAWRCGRFWDSVPRGSANGRRGGYARPVAQLGLVPGYRWKEWLARQRPTDSASGLRVVRKWRYCWFLDHNRPLPEGLSSQVRLESSTNGPRAGYTPGAVVSVDECPRPE</sequence>
<feature type="compositionally biased region" description="Polar residues" evidence="1">
    <location>
        <begin position="223"/>
        <end position="234"/>
    </location>
</feature>
<dbReference type="GeneID" id="85306659"/>
<dbReference type="AlphaFoldDB" id="A0AAJ0C4K3"/>
<keyword evidence="3" id="KW-1185">Reference proteome</keyword>
<reference evidence="2" key="1">
    <citation type="submission" date="2023-06" db="EMBL/GenBank/DDBJ databases">
        <title>Genome-scale phylogeny and comparative genomics of the fungal order Sordariales.</title>
        <authorList>
            <consortium name="Lawrence Berkeley National Laboratory"/>
            <person name="Hensen N."/>
            <person name="Bonometti L."/>
            <person name="Westerberg I."/>
            <person name="Brannstrom I.O."/>
            <person name="Guillou S."/>
            <person name="Cros-Aarteil S."/>
            <person name="Calhoun S."/>
            <person name="Haridas S."/>
            <person name="Kuo A."/>
            <person name="Mondo S."/>
            <person name="Pangilinan J."/>
            <person name="Riley R."/>
            <person name="Labutti K."/>
            <person name="Andreopoulos B."/>
            <person name="Lipzen A."/>
            <person name="Chen C."/>
            <person name="Yanf M."/>
            <person name="Daum C."/>
            <person name="Ng V."/>
            <person name="Clum A."/>
            <person name="Steindorff A."/>
            <person name="Ohm R."/>
            <person name="Martin F."/>
            <person name="Silar P."/>
            <person name="Natvig D."/>
            <person name="Lalanne C."/>
            <person name="Gautier V."/>
            <person name="Ament-Velasquez S.L."/>
            <person name="Kruys A."/>
            <person name="Hutchinson M.I."/>
            <person name="Powell A.J."/>
            <person name="Barry K."/>
            <person name="Miller A.N."/>
            <person name="Grigoriev I.V."/>
            <person name="Debuchy R."/>
            <person name="Gladieux P."/>
            <person name="Thoren M.H."/>
            <person name="Johannesson H."/>
        </authorList>
    </citation>
    <scope>NUCLEOTIDE SEQUENCE</scope>
    <source>
        <strain evidence="2">8032-3</strain>
    </source>
</reference>
<dbReference type="Proteomes" id="UP001244011">
    <property type="component" value="Unassembled WGS sequence"/>
</dbReference>
<evidence type="ECO:0000313" key="2">
    <source>
        <dbReference type="EMBL" id="KAK1770033.1"/>
    </source>
</evidence>
<evidence type="ECO:0000313" key="3">
    <source>
        <dbReference type="Proteomes" id="UP001244011"/>
    </source>
</evidence>
<proteinExistence type="predicted"/>
<feature type="region of interest" description="Disordered" evidence="1">
    <location>
        <begin position="1"/>
        <end position="40"/>
    </location>
</feature>